<dbReference type="RefSeq" id="WP_243514734.1">
    <property type="nucleotide sequence ID" value="NZ_CP094534.1"/>
</dbReference>
<keyword evidence="2" id="KW-1185">Reference proteome</keyword>
<gene>
    <name evidence="1" type="ORF">MTP16_00080</name>
</gene>
<proteinExistence type="predicted"/>
<organism evidence="1 2">
    <name type="scientific">Hymenobacter monticola</name>
    <dbReference type="NCBI Taxonomy" id="1705399"/>
    <lineage>
        <taxon>Bacteria</taxon>
        <taxon>Pseudomonadati</taxon>
        <taxon>Bacteroidota</taxon>
        <taxon>Cytophagia</taxon>
        <taxon>Cytophagales</taxon>
        <taxon>Hymenobacteraceae</taxon>
        <taxon>Hymenobacter</taxon>
    </lineage>
</organism>
<reference evidence="1 2" key="1">
    <citation type="submission" date="2022-03" db="EMBL/GenBank/DDBJ databases">
        <title>Hymenobactersp. isolated from the air.</title>
        <authorList>
            <person name="Won M."/>
            <person name="Kwon S.-W."/>
        </authorList>
    </citation>
    <scope>NUCLEOTIDE SEQUENCE [LARGE SCALE GENOMIC DNA]</scope>
    <source>
        <strain evidence="1 2">KACC 22596</strain>
    </source>
</reference>
<name>A0ABY4B4Y4_9BACT</name>
<evidence type="ECO:0000313" key="2">
    <source>
        <dbReference type="Proteomes" id="UP000831390"/>
    </source>
</evidence>
<accession>A0ABY4B4Y4</accession>
<protein>
    <submittedName>
        <fullName evidence="1">Uncharacterized protein</fullName>
    </submittedName>
</protein>
<dbReference type="Proteomes" id="UP000831390">
    <property type="component" value="Chromosome"/>
</dbReference>
<dbReference type="EMBL" id="CP094534">
    <property type="protein sequence ID" value="UOE34065.1"/>
    <property type="molecule type" value="Genomic_DNA"/>
</dbReference>
<sequence>MDYYIIPEEETTCEDSFPDGLSFFFEQVGGYGEAAEVEQVSRILQIDLSVFQEISFEEEEGYDADELDEDEQPEEASIIWHEVDKVAAVVDSFLAKIEAFPDYHKQVLHNPNRNQDLESLLQITTIGDEAEMVRQFQKLENQPLFAYPPDHGYLSQGKIVEDLKNLRQTLACYKSSGVSRFKLLYM</sequence>
<evidence type="ECO:0000313" key="1">
    <source>
        <dbReference type="EMBL" id="UOE34065.1"/>
    </source>
</evidence>